<gene>
    <name evidence="2" type="ORF">P5673_024119</name>
</gene>
<dbReference type="AlphaFoldDB" id="A0AAD9Q4B4"/>
<feature type="compositionally biased region" description="Polar residues" evidence="1">
    <location>
        <begin position="951"/>
        <end position="960"/>
    </location>
</feature>
<evidence type="ECO:0000313" key="2">
    <source>
        <dbReference type="EMBL" id="KAK2554411.1"/>
    </source>
</evidence>
<evidence type="ECO:0000256" key="1">
    <source>
        <dbReference type="SAM" id="MobiDB-lite"/>
    </source>
</evidence>
<comment type="caution">
    <text evidence="2">The sequence shown here is derived from an EMBL/GenBank/DDBJ whole genome shotgun (WGS) entry which is preliminary data.</text>
</comment>
<dbReference type="Proteomes" id="UP001249851">
    <property type="component" value="Unassembled WGS sequence"/>
</dbReference>
<evidence type="ECO:0000313" key="3">
    <source>
        <dbReference type="Proteomes" id="UP001249851"/>
    </source>
</evidence>
<accession>A0AAD9Q4B4</accession>
<feature type="compositionally biased region" description="Low complexity" evidence="1">
    <location>
        <begin position="855"/>
        <end position="875"/>
    </location>
</feature>
<reference evidence="2" key="1">
    <citation type="journal article" date="2023" name="G3 (Bethesda)">
        <title>Whole genome assembly and annotation of the endangered Caribbean coral Acropora cervicornis.</title>
        <authorList>
            <person name="Selwyn J.D."/>
            <person name="Vollmer S.V."/>
        </authorList>
    </citation>
    <scope>NUCLEOTIDE SEQUENCE</scope>
    <source>
        <strain evidence="2">K2</strain>
    </source>
</reference>
<feature type="compositionally biased region" description="Polar residues" evidence="1">
    <location>
        <begin position="644"/>
        <end position="656"/>
    </location>
</feature>
<feature type="compositionally biased region" description="Basic residues" evidence="1">
    <location>
        <begin position="845"/>
        <end position="854"/>
    </location>
</feature>
<organism evidence="2 3">
    <name type="scientific">Acropora cervicornis</name>
    <name type="common">Staghorn coral</name>
    <dbReference type="NCBI Taxonomy" id="6130"/>
    <lineage>
        <taxon>Eukaryota</taxon>
        <taxon>Metazoa</taxon>
        <taxon>Cnidaria</taxon>
        <taxon>Anthozoa</taxon>
        <taxon>Hexacorallia</taxon>
        <taxon>Scleractinia</taxon>
        <taxon>Astrocoeniina</taxon>
        <taxon>Acroporidae</taxon>
        <taxon>Acropora</taxon>
    </lineage>
</organism>
<dbReference type="EMBL" id="JARQWQ010000070">
    <property type="protein sequence ID" value="KAK2554411.1"/>
    <property type="molecule type" value="Genomic_DNA"/>
</dbReference>
<feature type="compositionally biased region" description="Basic and acidic residues" evidence="1">
    <location>
        <begin position="657"/>
        <end position="666"/>
    </location>
</feature>
<protein>
    <submittedName>
        <fullName evidence="2">Uncharacterized protein</fullName>
    </submittedName>
</protein>
<feature type="compositionally biased region" description="Low complexity" evidence="1">
    <location>
        <begin position="899"/>
        <end position="950"/>
    </location>
</feature>
<sequence length="960" mass="111309">MNREGHTHDQMDVGILRRMKPEPSDYSQAQKPPCHSFERQITENTFVQNYGEHITEDEYGSKGAANSNHDSNADVLASDEYIYNDEEGMVDQIVVTQKNPDKEIVPGNEEAEPDHHRYRRRSPYMRNSPRWTYNGIRSVLHRTSPSVSLPPDSPIVNRTRLLMNDSSDIFTQRLRKILNVLKEKKNTKTMSRSTQVSLGMITSRAKSHCVEKPESLPVNERTPYHNFSDGPVIVNVFGNLHVPFGEALSGVESGNAPPKSFEFPVLRLPHADVLYPKVQHVYSLNSSTPESLNQELLSPDCENYVLPEHRLLDMPRTQTIHESMTRSLQRTNEQRPETCYFLRNVSPRTASQQGHPGDEDSHLLHDGVETAYSIAPVHPQGIVSSQDITSSKPVQRKTQATQYPQEKWATSDFGPLLHRPTQSLASKQRDSEGSPLQSQFLAYAPQQGNNFSSDTITSSSCLKTVLQDSWKEILSTRGTVSVQPLNQPIRQDAHAAVVTDRIASGSNPDFNQCFQKEGNFVPLVSHDQEQITVNNIPVPASANDTRLPSSASLYSLSQHQGFPFTQPPRVFRPFEVSDKGIVALNPKIQTNLNDFSTHVNSSSSFPHLRSSITLPTQEVETEQPFENRRDIVSSVLELNHAETHTSSTQGKTLTSRQDSEHEHEKTKWVIEKDVAFSIDVDQQTRAREQQLYVSGNEQIPFQASDDSRSSDYCQIDNRHQQANLLVQQQRRPYEEGQPQPLLQQNQEQRFSLQQLKQRQWQQNLKQLRQKWQLQQRQHQQPQQESEQWHQQQQGNQQALSLQQLKQRQHQQAQLLSEQWPQQQEKQHVLSLQQLEQQQWHLRLKQRRHQQKHLQQRQQQQPQPQSQQRHQQQQQQEKQHVLSLQQLEQQQWQQRLKQRGQQQRHLQQRQHQQPEQQEQQLHVLQHQQQQPEKQQLQQHHLLFQRQPFHQHPQTQSQIEQE</sequence>
<feature type="region of interest" description="Disordered" evidence="1">
    <location>
        <begin position="899"/>
        <end position="960"/>
    </location>
</feature>
<feature type="region of interest" description="Disordered" evidence="1">
    <location>
        <begin position="379"/>
        <end position="418"/>
    </location>
</feature>
<feature type="compositionally biased region" description="Polar residues" evidence="1">
    <location>
        <begin position="382"/>
        <end position="404"/>
    </location>
</feature>
<feature type="compositionally biased region" description="Polar residues" evidence="1">
    <location>
        <begin position="605"/>
        <end position="618"/>
    </location>
</feature>
<feature type="region of interest" description="Disordered" evidence="1">
    <location>
        <begin position="640"/>
        <end position="666"/>
    </location>
</feature>
<reference evidence="2" key="2">
    <citation type="journal article" date="2023" name="Science">
        <title>Genomic signatures of disease resistance in endangered staghorn corals.</title>
        <authorList>
            <person name="Vollmer S.V."/>
            <person name="Selwyn J.D."/>
            <person name="Despard B.A."/>
            <person name="Roesel C.L."/>
        </authorList>
    </citation>
    <scope>NUCLEOTIDE SEQUENCE</scope>
    <source>
        <strain evidence="2">K2</strain>
    </source>
</reference>
<feature type="region of interest" description="Disordered" evidence="1">
    <location>
        <begin position="845"/>
        <end position="875"/>
    </location>
</feature>
<feature type="region of interest" description="Disordered" evidence="1">
    <location>
        <begin position="775"/>
        <end position="803"/>
    </location>
</feature>
<feature type="region of interest" description="Disordered" evidence="1">
    <location>
        <begin position="605"/>
        <end position="625"/>
    </location>
</feature>
<proteinExistence type="predicted"/>
<keyword evidence="3" id="KW-1185">Reference proteome</keyword>
<feature type="region of interest" description="Disordered" evidence="1">
    <location>
        <begin position="1"/>
        <end position="33"/>
    </location>
</feature>
<feature type="compositionally biased region" description="Basic and acidic residues" evidence="1">
    <location>
        <begin position="1"/>
        <end position="11"/>
    </location>
</feature>
<name>A0AAD9Q4B4_ACRCE</name>